<evidence type="ECO:0000313" key="2">
    <source>
        <dbReference type="Proteomes" id="UP000813463"/>
    </source>
</evidence>
<name>A0A9R0IB95_SPIOL</name>
<evidence type="ECO:0000313" key="3">
    <source>
        <dbReference type="RefSeq" id="XP_021846031.1"/>
    </source>
</evidence>
<dbReference type="GeneID" id="110785826"/>
<comment type="similarity">
    <text evidence="1">Belongs to the IST1 family.</text>
</comment>
<reference evidence="3" key="2">
    <citation type="submission" date="2025-08" db="UniProtKB">
        <authorList>
            <consortium name="RefSeq"/>
        </authorList>
    </citation>
    <scope>IDENTIFICATION</scope>
    <source>
        <tissue evidence="3">Leaf</tissue>
    </source>
</reference>
<protein>
    <submittedName>
        <fullName evidence="3">Uncharacterized protein</fullName>
    </submittedName>
</protein>
<dbReference type="GO" id="GO:0015031">
    <property type="term" value="P:protein transport"/>
    <property type="evidence" value="ECO:0007669"/>
    <property type="project" value="InterPro"/>
</dbReference>
<sequence>MFDIFFGWRKASTCKKLIKKVQCRLKLLKSKRFAMSRYLREDIAQLWKNGYHHIAFNRLDQLCMDEDMILVYELLDQFSEFIILNFRHIRRHKDLPKDVNEAVSTLIFASVRCGDLPELRLLRNLFEKRYGHKITVAAVELHPGNLVNLQVRDKLTLQSVPEDVKKKVLDEIVKDFFFKPKFSLQAITQVKGKDDECVIETGAIQVWKAEEKGKVGCCSQSSIDYQYCDHDSVVYLNDVQEFKSLTKQGMDKYCVDDQDQRFFMFTSNLTMEMIRQGSESRVTQFVEDVQHENCYSYITYEPYYFNMNGSNDGVEVSKCRAVVPYVRDATRLEMEMKKTEICESNSLKPENNKSISPKHVHPKLPDYDEIAAMFRALKKLHQLTL</sequence>
<reference evidence="2" key="1">
    <citation type="journal article" date="2021" name="Nat. Commun.">
        <title>Genomic analyses provide insights into spinach domestication and the genetic basis of agronomic traits.</title>
        <authorList>
            <person name="Cai X."/>
            <person name="Sun X."/>
            <person name="Xu C."/>
            <person name="Sun H."/>
            <person name="Wang X."/>
            <person name="Ge C."/>
            <person name="Zhang Z."/>
            <person name="Wang Q."/>
            <person name="Fei Z."/>
            <person name="Jiao C."/>
            <person name="Wang Q."/>
        </authorList>
    </citation>
    <scope>NUCLEOTIDE SEQUENCE [LARGE SCALE GENOMIC DNA]</scope>
    <source>
        <strain evidence="2">cv. Varoflay</strain>
    </source>
</reference>
<dbReference type="RefSeq" id="XP_021846031.1">
    <property type="nucleotide sequence ID" value="XM_021990339.2"/>
</dbReference>
<dbReference type="InterPro" id="IPR005061">
    <property type="entry name" value="Ist1"/>
</dbReference>
<dbReference type="PANTHER" id="PTHR12161">
    <property type="entry name" value="IST1 FAMILY MEMBER"/>
    <property type="match status" value="1"/>
</dbReference>
<dbReference type="KEGG" id="soe:110785826"/>
<dbReference type="GO" id="GO:0008104">
    <property type="term" value="P:intracellular protein localization"/>
    <property type="evidence" value="ECO:0000318"/>
    <property type="project" value="GO_Central"/>
</dbReference>
<dbReference type="Pfam" id="PF03398">
    <property type="entry name" value="Ist1"/>
    <property type="match status" value="1"/>
</dbReference>
<gene>
    <name evidence="3" type="primary">LOC110785826</name>
</gene>
<accession>A0A9R0IB95</accession>
<dbReference type="Proteomes" id="UP000813463">
    <property type="component" value="Chromosome 6"/>
</dbReference>
<organism evidence="2 3">
    <name type="scientific">Spinacia oleracea</name>
    <name type="common">Spinach</name>
    <dbReference type="NCBI Taxonomy" id="3562"/>
    <lineage>
        <taxon>Eukaryota</taxon>
        <taxon>Viridiplantae</taxon>
        <taxon>Streptophyta</taxon>
        <taxon>Embryophyta</taxon>
        <taxon>Tracheophyta</taxon>
        <taxon>Spermatophyta</taxon>
        <taxon>Magnoliopsida</taxon>
        <taxon>eudicotyledons</taxon>
        <taxon>Gunneridae</taxon>
        <taxon>Pentapetalae</taxon>
        <taxon>Caryophyllales</taxon>
        <taxon>Chenopodiaceae</taxon>
        <taxon>Chenopodioideae</taxon>
        <taxon>Anserineae</taxon>
        <taxon>Spinacia</taxon>
    </lineage>
</organism>
<proteinExistence type="inferred from homology"/>
<dbReference type="AlphaFoldDB" id="A0A9R0IB95"/>
<dbReference type="PANTHER" id="PTHR12161:SF44">
    <property type="entry name" value="REGULATOR OF VPS4 ACTIVITY IN THE MVB PATHWAY PROTEIN"/>
    <property type="match status" value="1"/>
</dbReference>
<keyword evidence="2" id="KW-1185">Reference proteome</keyword>
<dbReference type="InterPro" id="IPR042277">
    <property type="entry name" value="IST1-like"/>
</dbReference>
<evidence type="ECO:0000256" key="1">
    <source>
        <dbReference type="ARBA" id="ARBA00005536"/>
    </source>
</evidence>
<dbReference type="OrthoDB" id="29853at2759"/>
<dbReference type="Gene3D" id="1.20.1260.60">
    <property type="entry name" value="Vacuolar protein sorting-associated protein Ist1"/>
    <property type="match status" value="1"/>
</dbReference>
<dbReference type="FunFam" id="1.20.1260.60:FF:000002">
    <property type="entry name" value="Vacuolar protein sorting-associated protein IST1"/>
    <property type="match status" value="1"/>
</dbReference>